<comment type="caution">
    <text evidence="3">The sequence shown here is derived from an EMBL/GenBank/DDBJ whole genome shotgun (WGS) entry which is preliminary data.</text>
</comment>
<accession>A0ABT2GXJ0</accession>
<name>A0ABT2GXJ0_9MICO</name>
<evidence type="ECO:0000313" key="4">
    <source>
        <dbReference type="Proteomes" id="UP001165586"/>
    </source>
</evidence>
<protein>
    <recommendedName>
        <fullName evidence="2">DUF7882 domain-containing protein</fullName>
    </recommendedName>
</protein>
<keyword evidence="4" id="KW-1185">Reference proteome</keyword>
<dbReference type="EMBL" id="JANLCJ010000001">
    <property type="protein sequence ID" value="MCS5732679.1"/>
    <property type="molecule type" value="Genomic_DNA"/>
</dbReference>
<evidence type="ECO:0000256" key="1">
    <source>
        <dbReference type="SAM" id="MobiDB-lite"/>
    </source>
</evidence>
<dbReference type="InterPro" id="IPR057204">
    <property type="entry name" value="DUF7882"/>
</dbReference>
<evidence type="ECO:0000313" key="3">
    <source>
        <dbReference type="EMBL" id="MCS5732679.1"/>
    </source>
</evidence>
<gene>
    <name evidence="3" type="ORF">N1032_02840</name>
</gene>
<dbReference type="Proteomes" id="UP001165586">
    <property type="component" value="Unassembled WGS sequence"/>
</dbReference>
<evidence type="ECO:0000259" key="2">
    <source>
        <dbReference type="Pfam" id="PF25355"/>
    </source>
</evidence>
<feature type="region of interest" description="Disordered" evidence="1">
    <location>
        <begin position="98"/>
        <end position="120"/>
    </location>
</feature>
<dbReference type="Pfam" id="PF25355">
    <property type="entry name" value="DUF7882"/>
    <property type="match status" value="1"/>
</dbReference>
<sequence length="120" mass="13478">MPGDEDAVRMGVLMYGPSASEIDIDDRLLAHLKVVMLSKLRRSESFTISWDIDPDQGSGRETIWIHPAIPLRFRFSGSRPPQLNRAWLDQLARAANRGDLRLSTEPPSGEQVPHPLTDFS</sequence>
<organism evidence="3 4">
    <name type="scientific">Herbiconiux daphne</name>
    <dbReference type="NCBI Taxonomy" id="2970914"/>
    <lineage>
        <taxon>Bacteria</taxon>
        <taxon>Bacillati</taxon>
        <taxon>Actinomycetota</taxon>
        <taxon>Actinomycetes</taxon>
        <taxon>Micrococcales</taxon>
        <taxon>Microbacteriaceae</taxon>
        <taxon>Herbiconiux</taxon>
    </lineage>
</organism>
<feature type="domain" description="DUF7882" evidence="2">
    <location>
        <begin position="10"/>
        <end position="102"/>
    </location>
</feature>
<reference evidence="3" key="1">
    <citation type="submission" date="2022-08" db="EMBL/GenBank/DDBJ databases">
        <authorList>
            <person name="Deng Y."/>
            <person name="Han X.-F."/>
            <person name="Zhang Y.-Q."/>
        </authorList>
    </citation>
    <scope>NUCLEOTIDE SEQUENCE</scope>
    <source>
        <strain evidence="3">CPCC 203386</strain>
    </source>
</reference>
<proteinExistence type="predicted"/>